<protein>
    <submittedName>
        <fullName evidence="3">Iron-sulfur cluster assembly protein SufD</fullName>
    </submittedName>
</protein>
<proteinExistence type="predicted"/>
<sequence length="424" mass="47915">MNYLQKQFDALLKYWPNEDQALRDVRLKSFDQFKTLGFPTKKWEEWQFTDFSAIEKTDYRLSWASDLPQIPEKIPGQIDDCHIVFIINGHYQPQLSNIPDGVTVVTGLDHFRSNPELYAINGSKNPFLALNTSMMNSGVHVLIKPNTVIEKPMQLIYFMTEFSDPLMNHPRFVFHIGKNAQANIIEHYLGVSTLPYFVNSVTQVILGENARLFHVRLQEESPTGSYTASTHYEVKSNAQLNVTSITSGSQLFRHDIQLDLQGKGSEAILNGLSLTNNSQHQDQHVVVNHENDACQSHQLFKYILADKSSGVFNGKVVVHKDTKQTDANQSNKNLLLSPKALMNANPQLEIYSEDVKCAHGSTTGQIDPEALFYLRSRGIDLKKASELITGGFAKDILDSIKNENVKSYLINKIEDWLESVLNDG</sequence>
<dbReference type="NCBIfam" id="TIGR01981">
    <property type="entry name" value="sufD"/>
    <property type="match status" value="1"/>
</dbReference>
<dbReference type="Pfam" id="PF19295">
    <property type="entry name" value="SufBD_N"/>
    <property type="match status" value="1"/>
</dbReference>
<evidence type="ECO:0000259" key="1">
    <source>
        <dbReference type="Pfam" id="PF01458"/>
    </source>
</evidence>
<dbReference type="PANTHER" id="PTHR43575">
    <property type="entry name" value="PROTEIN ABCI7, CHLOROPLASTIC"/>
    <property type="match status" value="1"/>
</dbReference>
<accession>A0A160VE84</accession>
<evidence type="ECO:0000259" key="2">
    <source>
        <dbReference type="Pfam" id="PF19295"/>
    </source>
</evidence>
<dbReference type="AlphaFoldDB" id="A0A160VE84"/>
<feature type="domain" description="SUF system FeS cluster assembly SufBD N-terminal" evidence="2">
    <location>
        <begin position="20"/>
        <end position="155"/>
    </location>
</feature>
<dbReference type="EMBL" id="FAXC01000127">
    <property type="protein sequence ID" value="CUV08788.1"/>
    <property type="molecule type" value="Genomic_DNA"/>
</dbReference>
<gene>
    <name evidence="3" type="ORF">MGWOODY_Mmi1951</name>
</gene>
<dbReference type="InterPro" id="IPR037284">
    <property type="entry name" value="SUF_FeS_clus_asmbl_SufBD_sf"/>
</dbReference>
<dbReference type="InterPro" id="IPR055346">
    <property type="entry name" value="Fe-S_cluster_assembly_SufBD"/>
</dbReference>
<evidence type="ECO:0000313" key="3">
    <source>
        <dbReference type="EMBL" id="CUV08788.1"/>
    </source>
</evidence>
<dbReference type="InterPro" id="IPR000825">
    <property type="entry name" value="SUF_FeS_clus_asmbl_SufBD_core"/>
</dbReference>
<dbReference type="PANTHER" id="PTHR43575:SF1">
    <property type="entry name" value="PROTEIN ABCI7, CHLOROPLASTIC"/>
    <property type="match status" value="1"/>
</dbReference>
<dbReference type="GO" id="GO:0016226">
    <property type="term" value="P:iron-sulfur cluster assembly"/>
    <property type="evidence" value="ECO:0007669"/>
    <property type="project" value="InterPro"/>
</dbReference>
<dbReference type="SUPFAM" id="SSF101960">
    <property type="entry name" value="Stabilizer of iron transporter SufD"/>
    <property type="match status" value="1"/>
</dbReference>
<reference evidence="3" key="1">
    <citation type="submission" date="2015-10" db="EMBL/GenBank/DDBJ databases">
        <authorList>
            <person name="Gilbert D.G."/>
        </authorList>
    </citation>
    <scope>NUCLEOTIDE SEQUENCE</scope>
</reference>
<dbReference type="Pfam" id="PF01458">
    <property type="entry name" value="SUFBD_core"/>
    <property type="match status" value="1"/>
</dbReference>
<feature type="domain" description="SUF system FeS cluster assembly SufBD core" evidence="1">
    <location>
        <begin position="166"/>
        <end position="392"/>
    </location>
</feature>
<name>A0A160VE84_9ZZZZ</name>
<organism evidence="3">
    <name type="scientific">hydrothermal vent metagenome</name>
    <dbReference type="NCBI Taxonomy" id="652676"/>
    <lineage>
        <taxon>unclassified sequences</taxon>
        <taxon>metagenomes</taxon>
        <taxon>ecological metagenomes</taxon>
    </lineage>
</organism>
<dbReference type="InterPro" id="IPR045595">
    <property type="entry name" value="SufBD_N"/>
</dbReference>
<dbReference type="InterPro" id="IPR011542">
    <property type="entry name" value="SUF_FeS_clus_asmbl_SufD"/>
</dbReference>